<evidence type="ECO:0000313" key="2">
    <source>
        <dbReference type="Proteomes" id="UP000607653"/>
    </source>
</evidence>
<name>A0A822YC69_NELNU</name>
<sequence length="122" mass="14113">MTISMGNCRGKRRRWIDSSKFRSAFVSIFSQFSSFRSIDSSGSRRRGPVSAHELHYMVNRVISELKKKTFLLYKQGLLERERRKERREIWGERKGKGRDIWGEGGLRKSAAATTATPLLFVS</sequence>
<evidence type="ECO:0000313" key="1">
    <source>
        <dbReference type="EMBL" id="DAD30047.1"/>
    </source>
</evidence>
<organism evidence="1 2">
    <name type="scientific">Nelumbo nucifera</name>
    <name type="common">Sacred lotus</name>
    <dbReference type="NCBI Taxonomy" id="4432"/>
    <lineage>
        <taxon>Eukaryota</taxon>
        <taxon>Viridiplantae</taxon>
        <taxon>Streptophyta</taxon>
        <taxon>Embryophyta</taxon>
        <taxon>Tracheophyta</taxon>
        <taxon>Spermatophyta</taxon>
        <taxon>Magnoliopsida</taxon>
        <taxon>Proteales</taxon>
        <taxon>Nelumbonaceae</taxon>
        <taxon>Nelumbo</taxon>
    </lineage>
</organism>
<dbReference type="InterPro" id="IPR012442">
    <property type="entry name" value="DUF1645_plant"/>
</dbReference>
<gene>
    <name evidence="1" type="ORF">HUJ06_031515</name>
</gene>
<accession>A0A822YC69</accession>
<dbReference type="Pfam" id="PF07816">
    <property type="entry name" value="DUF1645"/>
    <property type="match status" value="1"/>
</dbReference>
<dbReference type="Proteomes" id="UP000607653">
    <property type="component" value="Unassembled WGS sequence"/>
</dbReference>
<dbReference type="EMBL" id="DUZY01000002">
    <property type="protein sequence ID" value="DAD30047.1"/>
    <property type="molecule type" value="Genomic_DNA"/>
</dbReference>
<dbReference type="AlphaFoldDB" id="A0A822YC69"/>
<reference evidence="1 2" key="1">
    <citation type="journal article" date="2020" name="Mol. Biol. Evol.">
        <title>Distinct Expression and Methylation Patterns for Genes with Different Fates following a Single Whole-Genome Duplication in Flowering Plants.</title>
        <authorList>
            <person name="Shi T."/>
            <person name="Rahmani R.S."/>
            <person name="Gugger P.F."/>
            <person name="Wang M."/>
            <person name="Li H."/>
            <person name="Zhang Y."/>
            <person name="Li Z."/>
            <person name="Wang Q."/>
            <person name="Van de Peer Y."/>
            <person name="Marchal K."/>
            <person name="Chen J."/>
        </authorList>
    </citation>
    <scope>NUCLEOTIDE SEQUENCE [LARGE SCALE GENOMIC DNA]</scope>
    <source>
        <tissue evidence="1">Leaf</tissue>
    </source>
</reference>
<comment type="caution">
    <text evidence="1">The sequence shown here is derived from an EMBL/GenBank/DDBJ whole genome shotgun (WGS) entry which is preliminary data.</text>
</comment>
<keyword evidence="2" id="KW-1185">Reference proteome</keyword>
<protein>
    <submittedName>
        <fullName evidence="1">Uncharacterized protein</fullName>
    </submittedName>
</protein>
<proteinExistence type="predicted"/>